<comment type="caution">
    <text evidence="1">The sequence shown here is derived from an EMBL/GenBank/DDBJ whole genome shotgun (WGS) entry which is preliminary data.</text>
</comment>
<dbReference type="Pfam" id="PF13560">
    <property type="entry name" value="HTH_31"/>
    <property type="match status" value="1"/>
</dbReference>
<gene>
    <name evidence="1" type="ORF">ACFO8L_24800</name>
</gene>
<dbReference type="EMBL" id="JBHSFN010000016">
    <property type="protein sequence ID" value="MFC4589333.1"/>
    <property type="molecule type" value="Genomic_DNA"/>
</dbReference>
<accession>A0ABV9EKK6</accession>
<dbReference type="SUPFAM" id="SSF47413">
    <property type="entry name" value="lambda repressor-like DNA-binding domains"/>
    <property type="match status" value="1"/>
</dbReference>
<name>A0ABV9EKK6_9ACTN</name>
<keyword evidence="2" id="KW-1185">Reference proteome</keyword>
<dbReference type="Proteomes" id="UP001595891">
    <property type="component" value="Unassembled WGS sequence"/>
</dbReference>
<proteinExistence type="predicted"/>
<protein>
    <submittedName>
        <fullName evidence="1">Helix-turn-helix domain-containing protein</fullName>
    </submittedName>
</protein>
<reference evidence="2" key="1">
    <citation type="journal article" date="2019" name="Int. J. Syst. Evol. Microbiol.">
        <title>The Global Catalogue of Microorganisms (GCM) 10K type strain sequencing project: providing services to taxonomists for standard genome sequencing and annotation.</title>
        <authorList>
            <consortium name="The Broad Institute Genomics Platform"/>
            <consortium name="The Broad Institute Genome Sequencing Center for Infectious Disease"/>
            <person name="Wu L."/>
            <person name="Ma J."/>
        </authorList>
    </citation>
    <scope>NUCLEOTIDE SEQUENCE [LARGE SCALE GENOMIC DNA]</scope>
    <source>
        <strain evidence="2">CCUG 49560</strain>
    </source>
</reference>
<dbReference type="Gene3D" id="1.10.260.40">
    <property type="entry name" value="lambda repressor-like DNA-binding domains"/>
    <property type="match status" value="1"/>
</dbReference>
<dbReference type="RefSeq" id="WP_262849446.1">
    <property type="nucleotide sequence ID" value="NZ_JANZYP010000086.1"/>
</dbReference>
<dbReference type="CDD" id="cd00093">
    <property type="entry name" value="HTH_XRE"/>
    <property type="match status" value="1"/>
</dbReference>
<sequence length="495" mass="54344">MLAGSADPYKILAAVWQRPAMLDALQARDMGQVFRLVRQYAGMSQTAIGIATGLSQGKVSEIMKGAVQVSKLEVYERIADGLHMSDAARTVLGLACHTSHEPAPLLTRSPTPVSIPSWDGIPASLRLSVESDGFDSLRCDPASVDLMTLAWVVGRLDARMDRRTMLLLAAGMTAEAAVGISDPWERFSKALTGQGRLDEDAIERLEARTVGFHRLEFGLPARAIYQGLTTHINEISTLLQSGVPESYRRRLAITAGEAATLAAWTAWDLGQSNQATSFERLAALAAKESGHRVIQACAYAYQAYTVSGRDAYEQIQHAKEFLPTRGEDATRAWLLYREAEEVAALGDRRSLDVLQQAEEVYTRARPHREHAWTRFLDVGRVAAFRLSIYVGLGDERRVTEAGQEALSAVASDSEGKRVSVIYADIAQGQFKLGNHSEGLSFARRALKSVRHTESNWGLRHLATLERALTGRRDQASQELLQEIAATRQDRSSSLS</sequence>
<organism evidence="1 2">
    <name type="scientific">Sphaerisporangium corydalis</name>
    <dbReference type="NCBI Taxonomy" id="1441875"/>
    <lineage>
        <taxon>Bacteria</taxon>
        <taxon>Bacillati</taxon>
        <taxon>Actinomycetota</taxon>
        <taxon>Actinomycetes</taxon>
        <taxon>Streptosporangiales</taxon>
        <taxon>Streptosporangiaceae</taxon>
        <taxon>Sphaerisporangium</taxon>
    </lineage>
</organism>
<dbReference type="InterPro" id="IPR001387">
    <property type="entry name" value="Cro/C1-type_HTH"/>
</dbReference>
<evidence type="ECO:0000313" key="1">
    <source>
        <dbReference type="EMBL" id="MFC4589333.1"/>
    </source>
</evidence>
<evidence type="ECO:0000313" key="2">
    <source>
        <dbReference type="Proteomes" id="UP001595891"/>
    </source>
</evidence>
<dbReference type="InterPro" id="IPR010982">
    <property type="entry name" value="Lambda_DNA-bd_dom_sf"/>
</dbReference>